<reference evidence="3" key="1">
    <citation type="journal article" date="2019" name="Int. J. Syst. Evol. Microbiol.">
        <title>The Global Catalogue of Microorganisms (GCM) 10K type strain sequencing project: providing services to taxonomists for standard genome sequencing and annotation.</title>
        <authorList>
            <consortium name="The Broad Institute Genomics Platform"/>
            <consortium name="The Broad Institute Genome Sequencing Center for Infectious Disease"/>
            <person name="Wu L."/>
            <person name="Ma J."/>
        </authorList>
    </citation>
    <scope>NUCLEOTIDE SEQUENCE [LARGE SCALE GENOMIC DNA]</scope>
    <source>
        <strain evidence="3">KCTC 23707</strain>
    </source>
</reference>
<feature type="region of interest" description="Disordered" evidence="1">
    <location>
        <begin position="1"/>
        <end position="21"/>
    </location>
</feature>
<protein>
    <submittedName>
        <fullName evidence="2">Group III truncated hemoglobin</fullName>
    </submittedName>
</protein>
<keyword evidence="3" id="KW-1185">Reference proteome</keyword>
<evidence type="ECO:0000313" key="2">
    <source>
        <dbReference type="EMBL" id="MFD2258600.1"/>
    </source>
</evidence>
<evidence type="ECO:0000256" key="1">
    <source>
        <dbReference type="SAM" id="MobiDB-lite"/>
    </source>
</evidence>
<dbReference type="CDD" id="cd08916">
    <property type="entry name" value="TrHb3_P"/>
    <property type="match status" value="1"/>
</dbReference>
<dbReference type="EMBL" id="JBHUIR010000010">
    <property type="protein sequence ID" value="MFD2258600.1"/>
    <property type="molecule type" value="Genomic_DNA"/>
</dbReference>
<dbReference type="SUPFAM" id="SSF46458">
    <property type="entry name" value="Globin-like"/>
    <property type="match status" value="1"/>
</dbReference>
<gene>
    <name evidence="2" type="ORF">ACFSMZ_02290</name>
</gene>
<dbReference type="InterPro" id="IPR012292">
    <property type="entry name" value="Globin/Proto"/>
</dbReference>
<sequence length="157" mass="17854">MAPKPNVALQRGASQPVPELPLEHPQVNREFIGALVRAFYGKVRRDARLGPIFDGVIGDHWEPHLERMTDFWSAVILKNGAYKGRPVPAHVKLKQVVPEDFQIWLGLFRETVTERCEPEVAQVFMERAERIAESLMLAMFYRLPAAGIGLGRETPRR</sequence>
<organism evidence="2 3">
    <name type="scientific">Chelativorans composti</name>
    <dbReference type="NCBI Taxonomy" id="768533"/>
    <lineage>
        <taxon>Bacteria</taxon>
        <taxon>Pseudomonadati</taxon>
        <taxon>Pseudomonadota</taxon>
        <taxon>Alphaproteobacteria</taxon>
        <taxon>Hyphomicrobiales</taxon>
        <taxon>Phyllobacteriaceae</taxon>
        <taxon>Chelativorans</taxon>
    </lineage>
</organism>
<dbReference type="InterPro" id="IPR009050">
    <property type="entry name" value="Globin-like_sf"/>
</dbReference>
<comment type="caution">
    <text evidence="2">The sequence shown here is derived from an EMBL/GenBank/DDBJ whole genome shotgun (WGS) entry which is preliminary data.</text>
</comment>
<dbReference type="Gene3D" id="1.10.490.10">
    <property type="entry name" value="Globins"/>
    <property type="match status" value="1"/>
</dbReference>
<name>A0ABW5DDN7_9HYPH</name>
<dbReference type="RefSeq" id="WP_345097761.1">
    <property type="nucleotide sequence ID" value="NZ_BAABGS010000009.1"/>
</dbReference>
<dbReference type="Proteomes" id="UP001597373">
    <property type="component" value="Unassembled WGS sequence"/>
</dbReference>
<proteinExistence type="predicted"/>
<evidence type="ECO:0000313" key="3">
    <source>
        <dbReference type="Proteomes" id="UP001597373"/>
    </source>
</evidence>
<accession>A0ABW5DDN7</accession>